<dbReference type="SMART" id="SM00773">
    <property type="entry name" value="WGR"/>
    <property type="match status" value="1"/>
</dbReference>
<dbReference type="AlphaFoldDB" id="A0A4P9VHP3"/>
<organism evidence="3 4">
    <name type="scientific">Zooshikella ganghwensis</name>
    <dbReference type="NCBI Taxonomy" id="202772"/>
    <lineage>
        <taxon>Bacteria</taxon>
        <taxon>Pseudomonadati</taxon>
        <taxon>Pseudomonadota</taxon>
        <taxon>Gammaproteobacteria</taxon>
        <taxon>Oceanospirillales</taxon>
        <taxon>Zooshikellaceae</taxon>
        <taxon>Zooshikella</taxon>
    </lineage>
</organism>
<dbReference type="EMBL" id="NDXW01000004">
    <property type="protein sequence ID" value="RDH41730.1"/>
    <property type="molecule type" value="Genomic_DNA"/>
</dbReference>
<dbReference type="InterPro" id="IPR036930">
    <property type="entry name" value="WGR_dom_sf"/>
</dbReference>
<evidence type="ECO:0000313" key="3">
    <source>
        <dbReference type="EMBL" id="RDH41730.1"/>
    </source>
</evidence>
<dbReference type="SUPFAM" id="SSF142921">
    <property type="entry name" value="WGR domain-like"/>
    <property type="match status" value="1"/>
</dbReference>
<gene>
    <name evidence="3" type="ORF">B9G39_27105</name>
    <name evidence="2" type="ORF">B9G39_29745</name>
</gene>
<dbReference type="EMBL" id="NDXW01000012">
    <property type="protein sequence ID" value="RDH41188.1"/>
    <property type="molecule type" value="Genomic_DNA"/>
</dbReference>
<dbReference type="Pfam" id="PF05406">
    <property type="entry name" value="WGR"/>
    <property type="match status" value="1"/>
</dbReference>
<dbReference type="Gene3D" id="2.20.140.10">
    <property type="entry name" value="WGR domain"/>
    <property type="match status" value="1"/>
</dbReference>
<dbReference type="CDD" id="cd07996">
    <property type="entry name" value="WGR_MMR_like"/>
    <property type="match status" value="1"/>
</dbReference>
<keyword evidence="4" id="KW-1185">Reference proteome</keyword>
<sequence length="74" mass="8774">MILMHKINAETNENKYYSLHIQPDLFGHWSLMRYFGRIGKNGQLKVDSFESEEEAKELYDKLEASKKARGYFEV</sequence>
<comment type="caution">
    <text evidence="3">The sequence shown here is derived from an EMBL/GenBank/DDBJ whole genome shotgun (WGS) entry which is preliminary data.</text>
</comment>
<evidence type="ECO:0000313" key="4">
    <source>
        <dbReference type="Proteomes" id="UP000257039"/>
    </source>
</evidence>
<dbReference type="PROSITE" id="PS51977">
    <property type="entry name" value="WGR"/>
    <property type="match status" value="1"/>
</dbReference>
<reference evidence="3 4" key="1">
    <citation type="submission" date="2017-04" db="EMBL/GenBank/DDBJ databases">
        <title>Draft genome sequence of Zooshikella ganghwensis VG4 isolated from Red Sea sediments.</title>
        <authorList>
            <person name="Rehman Z."/>
            <person name="Alam I."/>
            <person name="Kamau A."/>
            <person name="Bajic V."/>
            <person name="Leiknes T."/>
        </authorList>
    </citation>
    <scope>NUCLEOTIDE SEQUENCE [LARGE SCALE GENOMIC DNA]</scope>
    <source>
        <strain evidence="3 4">VG4</strain>
    </source>
</reference>
<name>A0A4P9VHP3_9GAMM</name>
<protein>
    <submittedName>
        <fullName evidence="3">WGR domain-containing protein</fullName>
    </submittedName>
</protein>
<proteinExistence type="predicted"/>
<dbReference type="InterPro" id="IPR008893">
    <property type="entry name" value="WGR_domain"/>
</dbReference>
<evidence type="ECO:0000313" key="2">
    <source>
        <dbReference type="EMBL" id="RDH41188.1"/>
    </source>
</evidence>
<dbReference type="Proteomes" id="UP000257039">
    <property type="component" value="Unassembled WGS sequence"/>
</dbReference>
<feature type="domain" description="WGR" evidence="1">
    <location>
        <begin position="1"/>
        <end position="74"/>
    </location>
</feature>
<accession>A0A4P9VHP3</accession>
<evidence type="ECO:0000259" key="1">
    <source>
        <dbReference type="PROSITE" id="PS51977"/>
    </source>
</evidence>
<dbReference type="InterPro" id="IPR049809">
    <property type="entry name" value="YehF/YfeS-like_WGR"/>
</dbReference>